<dbReference type="Proteomes" id="UP001203297">
    <property type="component" value="Unassembled WGS sequence"/>
</dbReference>
<dbReference type="Gene3D" id="2.40.50.140">
    <property type="entry name" value="Nucleic acid-binding proteins"/>
    <property type="match status" value="1"/>
</dbReference>
<keyword evidence="9" id="KW-1185">Reference proteome</keyword>
<keyword evidence="1 5" id="KW-0963">Cytoplasm</keyword>
<keyword evidence="5" id="KW-0464">Manganese</keyword>
<feature type="region of interest" description="Disordered" evidence="6">
    <location>
        <begin position="129"/>
        <end position="160"/>
    </location>
</feature>
<dbReference type="FunFam" id="2.40.50.690:FF:000001">
    <property type="entry name" value="Cell wall biogenesis protein"/>
    <property type="match status" value="1"/>
</dbReference>
<dbReference type="GO" id="GO:0000956">
    <property type="term" value="P:nuclear-transcribed mRNA catabolic process"/>
    <property type="evidence" value="ECO:0007669"/>
    <property type="project" value="UniProtKB-UniRule"/>
</dbReference>
<evidence type="ECO:0000256" key="2">
    <source>
        <dbReference type="ARBA" id="ARBA00022723"/>
    </source>
</evidence>
<proteinExistence type="inferred from homology"/>
<dbReference type="GO" id="GO:0046872">
    <property type="term" value="F:metal ion binding"/>
    <property type="evidence" value="ECO:0007669"/>
    <property type="project" value="UniProtKB-KW"/>
</dbReference>
<dbReference type="GO" id="GO:0003723">
    <property type="term" value="F:RNA binding"/>
    <property type="evidence" value="ECO:0007669"/>
    <property type="project" value="UniProtKB-KW"/>
</dbReference>
<dbReference type="HAMAP" id="MF_03045">
    <property type="entry name" value="DIS3L2"/>
    <property type="match status" value="1"/>
</dbReference>
<dbReference type="PROSITE" id="PS01175">
    <property type="entry name" value="RIBONUCLEASE_II"/>
    <property type="match status" value="1"/>
</dbReference>
<feature type="domain" description="RNB" evidence="7">
    <location>
        <begin position="347"/>
        <end position="685"/>
    </location>
</feature>
<keyword evidence="5" id="KW-0269">Exonuclease</keyword>
<dbReference type="GO" id="GO:0000175">
    <property type="term" value="F:3'-5'-RNA exonuclease activity"/>
    <property type="evidence" value="ECO:0007669"/>
    <property type="project" value="UniProtKB-UniRule"/>
</dbReference>
<reference evidence="8" key="1">
    <citation type="journal article" date="2022" name="New Phytol.">
        <title>Evolutionary transition to the ectomycorrhizal habit in the genomes of a hyperdiverse lineage of mushroom-forming fungi.</title>
        <authorList>
            <person name="Looney B."/>
            <person name="Miyauchi S."/>
            <person name="Morin E."/>
            <person name="Drula E."/>
            <person name="Courty P.E."/>
            <person name="Kohler A."/>
            <person name="Kuo A."/>
            <person name="LaButti K."/>
            <person name="Pangilinan J."/>
            <person name="Lipzen A."/>
            <person name="Riley R."/>
            <person name="Andreopoulos W."/>
            <person name="He G."/>
            <person name="Johnson J."/>
            <person name="Nolan M."/>
            <person name="Tritt A."/>
            <person name="Barry K.W."/>
            <person name="Grigoriev I.V."/>
            <person name="Nagy L.G."/>
            <person name="Hibbett D."/>
            <person name="Henrissat B."/>
            <person name="Matheny P.B."/>
            <person name="Labbe J."/>
            <person name="Martin F.M."/>
        </authorList>
    </citation>
    <scope>NUCLEOTIDE SEQUENCE</scope>
    <source>
        <strain evidence="8">BPL690</strain>
    </source>
</reference>
<comment type="cofactor">
    <cofactor evidence="5">
        <name>Mg(2+)</name>
        <dbReference type="ChEBI" id="CHEBI:18420"/>
    </cofactor>
    <cofactor evidence="5">
        <name>Mn(2+)</name>
        <dbReference type="ChEBI" id="CHEBI:29035"/>
    </cofactor>
</comment>
<evidence type="ECO:0000256" key="4">
    <source>
        <dbReference type="ARBA" id="ARBA00022884"/>
    </source>
</evidence>
<dbReference type="GO" id="GO:0000932">
    <property type="term" value="C:P-body"/>
    <property type="evidence" value="ECO:0007669"/>
    <property type="project" value="UniProtKB-SubCell"/>
</dbReference>
<dbReference type="InterPro" id="IPR001900">
    <property type="entry name" value="RNase_II/R"/>
</dbReference>
<keyword evidence="5" id="KW-0540">Nuclease</keyword>
<dbReference type="Pfam" id="PF00773">
    <property type="entry name" value="RNB"/>
    <property type="match status" value="1"/>
</dbReference>
<keyword evidence="2 5" id="KW-0479">Metal-binding</keyword>
<comment type="caution">
    <text evidence="8">The sequence shown here is derived from an EMBL/GenBank/DDBJ whole genome shotgun (WGS) entry which is preliminary data.</text>
</comment>
<comment type="function">
    <text evidence="5">3'-5'-exoribonuclease that specifically recognizes RNAs polyuridylated at their 3' end and mediates their degradation. Component of an exosome-independent RNA degradation pathway that mediates degradation of cytoplasmic mRNAs that have been deadenylated and subsequently uridylated at their 3'.</text>
</comment>
<feature type="compositionally biased region" description="Basic and acidic residues" evidence="6">
    <location>
        <begin position="129"/>
        <end position="141"/>
    </location>
</feature>
<dbReference type="SUPFAM" id="SSF50249">
    <property type="entry name" value="Nucleic acid-binding proteins"/>
    <property type="match status" value="4"/>
</dbReference>
<comment type="subcellular location">
    <subcellularLocation>
        <location evidence="5">Cytoplasm</location>
    </subcellularLocation>
    <subcellularLocation>
        <location evidence="5">Cytoplasm</location>
        <location evidence="5">P-body</location>
    </subcellularLocation>
</comment>
<organism evidence="8 9">
    <name type="scientific">Multifurca ochricompacta</name>
    <dbReference type="NCBI Taxonomy" id="376703"/>
    <lineage>
        <taxon>Eukaryota</taxon>
        <taxon>Fungi</taxon>
        <taxon>Dikarya</taxon>
        <taxon>Basidiomycota</taxon>
        <taxon>Agaricomycotina</taxon>
        <taxon>Agaricomycetes</taxon>
        <taxon>Russulales</taxon>
        <taxon>Russulaceae</taxon>
        <taxon>Multifurca</taxon>
    </lineage>
</organism>
<evidence type="ECO:0000256" key="5">
    <source>
        <dbReference type="HAMAP-Rule" id="MF_03045"/>
    </source>
</evidence>
<feature type="binding site" evidence="5">
    <location>
        <position position="359"/>
    </location>
    <ligand>
        <name>Mg(2+)</name>
        <dbReference type="ChEBI" id="CHEBI:18420"/>
    </ligand>
</feature>
<dbReference type="InterPro" id="IPR050180">
    <property type="entry name" value="RNR_Ribonuclease"/>
</dbReference>
<feature type="compositionally biased region" description="Basic and acidic residues" evidence="6">
    <location>
        <begin position="214"/>
        <end position="237"/>
    </location>
</feature>
<dbReference type="SMART" id="SM00955">
    <property type="entry name" value="RNB"/>
    <property type="match status" value="1"/>
</dbReference>
<dbReference type="EC" id="3.1.13.-" evidence="5"/>
<dbReference type="InterPro" id="IPR041093">
    <property type="entry name" value="Dis3l2-like_C"/>
</dbReference>
<feature type="region of interest" description="Disordered" evidence="6">
    <location>
        <begin position="210"/>
        <end position="237"/>
    </location>
</feature>
<dbReference type="InterPro" id="IPR028591">
    <property type="entry name" value="DIS3L2"/>
</dbReference>
<evidence type="ECO:0000313" key="8">
    <source>
        <dbReference type="EMBL" id="KAI0307167.1"/>
    </source>
</evidence>
<evidence type="ECO:0000259" key="7">
    <source>
        <dbReference type="SMART" id="SM00955"/>
    </source>
</evidence>
<evidence type="ECO:0000256" key="3">
    <source>
        <dbReference type="ARBA" id="ARBA00022842"/>
    </source>
</evidence>
<comment type="similarity">
    <text evidence="5">Belongs to the RNR ribonuclease family. DIS3L2 subfamily.</text>
</comment>
<dbReference type="FunFam" id="2.40.50.700:FF:000002">
    <property type="entry name" value="Cell wall biogenesis protein"/>
    <property type="match status" value="1"/>
</dbReference>
<evidence type="ECO:0000256" key="1">
    <source>
        <dbReference type="ARBA" id="ARBA00022490"/>
    </source>
</evidence>
<evidence type="ECO:0000313" key="9">
    <source>
        <dbReference type="Proteomes" id="UP001203297"/>
    </source>
</evidence>
<keyword evidence="4 5" id="KW-0694">RNA-binding</keyword>
<dbReference type="Gene3D" id="2.40.50.700">
    <property type="match status" value="1"/>
</dbReference>
<dbReference type="Pfam" id="PF17877">
    <property type="entry name" value="Dis3l2_C_term"/>
    <property type="match status" value="1"/>
</dbReference>
<dbReference type="EMBL" id="WTXG01000002">
    <property type="protein sequence ID" value="KAI0307167.1"/>
    <property type="molecule type" value="Genomic_DNA"/>
</dbReference>
<dbReference type="InterPro" id="IPR022966">
    <property type="entry name" value="RNase_II/R_CS"/>
</dbReference>
<dbReference type="PANTHER" id="PTHR23355:SF9">
    <property type="entry name" value="DIS3-LIKE EXONUCLEASE 2"/>
    <property type="match status" value="1"/>
</dbReference>
<dbReference type="AlphaFoldDB" id="A0AAD4QQZ7"/>
<keyword evidence="5" id="KW-0378">Hydrolase</keyword>
<dbReference type="PANTHER" id="PTHR23355">
    <property type="entry name" value="RIBONUCLEASE"/>
    <property type="match status" value="1"/>
</dbReference>
<dbReference type="Pfam" id="PF17849">
    <property type="entry name" value="OB_Dis3"/>
    <property type="match status" value="1"/>
</dbReference>
<protein>
    <recommendedName>
        <fullName evidence="5">DIS3-like exonuclease 2</fullName>
        <ecNumber evidence="5">3.1.13.-</ecNumber>
    </recommendedName>
</protein>
<accession>A0AAD4QQZ7</accession>
<evidence type="ECO:0000256" key="6">
    <source>
        <dbReference type="SAM" id="MobiDB-lite"/>
    </source>
</evidence>
<feature type="binding site" evidence="5">
    <location>
        <position position="368"/>
    </location>
    <ligand>
        <name>Mg(2+)</name>
        <dbReference type="ChEBI" id="CHEBI:18420"/>
    </ligand>
</feature>
<dbReference type="InterPro" id="IPR012340">
    <property type="entry name" value="NA-bd_OB-fold"/>
</dbReference>
<sequence>MPSFSFPNMLPNVMAANMMGLGLGGISLLQQQQQQFQSQLQQQSSQPQRKSLFAPYLPQASLPPLLATGKLVVGILRVNKRNRSDAYVSTEVLDADIYICGSKDRNRALEGDIVAVELLDVDEVWGTKKEKEEKKRKKEENAAYEVKSATGRKNDKKKDDVEVEGQGLMLFEDEEVTDEVKPQFAGHVVAVVERMPGQLFSGTLGLLRPSSAATKEKQEAERREREGDRGDEPRRPIDRPKIVWFKPTDKRVPLIAIPTEQAPPDFVQNSEAYANKLFVACIKRHPISSLHPFGTLVEELGPIGDIEVETSALLKDSNFPTEDFSESVLKCLPPMPWVIPDHEYDVRTDLRKERVFTIDPEGAKDLDDALSVKLNDDGTYGVGIHIADVSFHVKPNTALDRDARKRATSVYLVQRVVPMLPPALSEELCSLVPGEERLAFSVVLTLTKEAKVIKKWIGKTVIKSAAKLSYGAVQGVLDGKPLGDVSVAPEHEVSSVENDIRLLYDLAQILRTRRFKNGALRLESPRLSFKLNDKGLPVDCSQNVYTEANVLVEEFMLLTNTTVAQQIAVALPEQALLRRHDAPIDRRLNSLVERAEHLGYKLDVSSAGALMRSFSAIKDPTALSVLQLLSFKATHRAKYFCAGMLDIAKYSHYALNVPLYTHFTSPIRRYADIMVHRQLESVLQGSTESNTKFNMDRDAVAKVTQQCNIKRDSAILAREQSTHLFLCVLISDLTSRYGPVIRQAKVIGVLDAAFDVLIPEFGIEKRVHVDQMPIDNHVYDEHSHTLQIYWSDRDVITWLADNSDDEHLKKVKENAEQHAVKMEVASRSVHDEKALFDEDDGDDEIVLGRDSEVEKEIESVQCEISKTKATPEFEGLKTTPTGHKIQQIKELMTVPVIVTADLTKSPPVIKVYSVNPYAEHKEQPRQ</sequence>
<gene>
    <name evidence="8" type="ORF">B0F90DRAFT_1685822</name>
</gene>
<keyword evidence="3 5" id="KW-0460">Magnesium</keyword>
<dbReference type="Gene3D" id="2.40.50.690">
    <property type="match status" value="1"/>
</dbReference>
<name>A0AAD4QQZ7_9AGAM</name>
<dbReference type="InterPro" id="IPR041505">
    <property type="entry name" value="Dis3_CSD2"/>
</dbReference>
<dbReference type="GO" id="GO:1990074">
    <property type="term" value="P:polyuridylation-dependent mRNA catabolic process"/>
    <property type="evidence" value="ECO:0007669"/>
    <property type="project" value="UniProtKB-UniRule"/>
</dbReference>
<feature type="site" description="Important for catalytic activity" evidence="5">
    <location>
        <position position="367"/>
    </location>
</feature>